<proteinExistence type="predicted"/>
<protein>
    <submittedName>
        <fullName evidence="1">DUF4417 domain-containing protein</fullName>
    </submittedName>
</protein>
<gene>
    <name evidence="1" type="ORF">ERD32_12905</name>
</gene>
<dbReference type="AlphaFoldDB" id="A0A4Q0LMT9"/>
<dbReference type="Proteomes" id="UP000289808">
    <property type="component" value="Unassembled WGS sequence"/>
</dbReference>
<dbReference type="InterPro" id="IPR025530">
    <property type="entry name" value="DUF4417"/>
</dbReference>
<evidence type="ECO:0000313" key="1">
    <source>
        <dbReference type="EMBL" id="RXF52637.1"/>
    </source>
</evidence>
<sequence length="223" mass="25948">MYHVSLRFLVECEEIILSNLLNANFTGEDEYPVLNKQKEDLVIPFQMIRFSDRKIASLNDAICFYEWDKSFESKLKDERIAKLVPSLLKAGSVVQPDYSIYADEPLVLQKFAVYEKNRVALELQNYGLNIIPNLRWGDKRSYDFVFQGIPKHQVCSVGTYGQIADKEKRILFEAGLEIALEKVRPKKVLVYGTMPDDIFGPYKRNIKFIRYPSWQEIFAKEAC</sequence>
<evidence type="ECO:0000313" key="2">
    <source>
        <dbReference type="Proteomes" id="UP000289808"/>
    </source>
</evidence>
<organism evidence="1 2">
    <name type="scientific">Lactobacillus crispatus</name>
    <dbReference type="NCBI Taxonomy" id="47770"/>
    <lineage>
        <taxon>Bacteria</taxon>
        <taxon>Bacillati</taxon>
        <taxon>Bacillota</taxon>
        <taxon>Bacilli</taxon>
        <taxon>Lactobacillales</taxon>
        <taxon>Lactobacillaceae</taxon>
        <taxon>Lactobacillus</taxon>
    </lineage>
</organism>
<comment type="caution">
    <text evidence="1">The sequence shown here is derived from an EMBL/GenBank/DDBJ whole genome shotgun (WGS) entry which is preliminary data.</text>
</comment>
<dbReference type="Pfam" id="PF14386">
    <property type="entry name" value="DUF4417"/>
    <property type="match status" value="1"/>
</dbReference>
<accession>A0A4Q0LMT9</accession>
<dbReference type="EMBL" id="SCLX01000177">
    <property type="protein sequence ID" value="RXF52637.1"/>
    <property type="molecule type" value="Genomic_DNA"/>
</dbReference>
<name>A0A4Q0LMT9_9LACO</name>
<reference evidence="1 2" key="1">
    <citation type="submission" date="2019-01" db="EMBL/GenBank/DDBJ databases">
        <title>The genome sequence of Lactobacillus crispatus L49.</title>
        <authorList>
            <person name="Zhong J."/>
            <person name="Zhang J."/>
        </authorList>
    </citation>
    <scope>NUCLEOTIDE SEQUENCE [LARGE SCALE GENOMIC DNA]</scope>
    <source>
        <strain evidence="1 2">L49</strain>
    </source>
</reference>